<reference evidence="1 2" key="1">
    <citation type="journal article" date="2006" name="Proc. Natl. Acad. Sci. U.S.A.">
        <title>Comparative genomics of the lactic acid bacteria.</title>
        <authorList>
            <person name="Makarova K."/>
            <person name="Slesarev A."/>
            <person name="Wolf Y."/>
            <person name="Sorokin A."/>
            <person name="Mirkin B."/>
            <person name="Koonin E."/>
            <person name="Pavlov A."/>
            <person name="Pavlova N."/>
            <person name="Karamychev V."/>
            <person name="Polouchine N."/>
            <person name="Shakhova V."/>
            <person name="Grigoriev I."/>
            <person name="Lou Y."/>
            <person name="Rohksar D."/>
            <person name="Lucas S."/>
            <person name="Huang K."/>
            <person name="Goodstein D.M."/>
            <person name="Hawkins T."/>
            <person name="Plengvidhya V."/>
            <person name="Welker D."/>
            <person name="Hughes J."/>
            <person name="Goh Y."/>
            <person name="Benson A."/>
            <person name="Baldwin K."/>
            <person name="Lee J.H."/>
            <person name="Diaz-Muniz I."/>
            <person name="Dosti B."/>
            <person name="Smeianov V."/>
            <person name="Wechter W."/>
            <person name="Barabote R."/>
            <person name="Lorca G."/>
            <person name="Altermann E."/>
            <person name="Barrangou R."/>
            <person name="Ganesan B."/>
            <person name="Xie Y."/>
            <person name="Rawsthorne H."/>
            <person name="Tamir D."/>
            <person name="Parker C."/>
            <person name="Breidt F."/>
            <person name="Broadbent J."/>
            <person name="Hutkins R."/>
            <person name="O'Sullivan D."/>
            <person name="Steele J."/>
            <person name="Unlu G."/>
            <person name="Saier M."/>
            <person name="Klaenhammer T."/>
            <person name="Richardson P."/>
            <person name="Kozyavkin S."/>
            <person name="Weimer B."/>
            <person name="Mills D."/>
        </authorList>
    </citation>
    <scope>NUCLEOTIDE SEQUENCE [LARGE SCALE GENOMIC DNA]</scope>
    <source>
        <strain evidence="2">ATCC 33323 / DSM 20243 / BCRC 14619 / CIP 102991 / JCM 1131 / KCTC 3163 / NCIMB 11718 / NCTC 13722 / AM63</strain>
    </source>
</reference>
<sequence>MKKMVSKDTIIATMTDLVNSLNETNPSSEFTNFLADSLATIKSSNGVAFTGQLQYFFNRAPVVKFSDNITFTPEEEKLYHKLLSLNELGNNLWGASL</sequence>
<evidence type="ECO:0008006" key="3">
    <source>
        <dbReference type="Google" id="ProtNLM"/>
    </source>
</evidence>
<protein>
    <recommendedName>
        <fullName evidence="3">Bacteriocin immunity protein</fullName>
    </recommendedName>
</protein>
<gene>
    <name evidence="1" type="ordered locus">LGAS_1824</name>
</gene>
<dbReference type="KEGG" id="lga:LGAS_1824"/>
<accession>A0A805ZAA0</accession>
<organism evidence="1 2">
    <name type="scientific">Lactobacillus gasseri (strain ATCC 33323 / DSM 20243 / BCRC 14619 / CIP 102991 / JCM 1131 / KCTC 3163 / NCIMB 11718 / NCTC 13722 / AM63)</name>
    <dbReference type="NCBI Taxonomy" id="324831"/>
    <lineage>
        <taxon>Bacteria</taxon>
        <taxon>Bacillati</taxon>
        <taxon>Bacillota</taxon>
        <taxon>Bacilli</taxon>
        <taxon>Lactobacillales</taxon>
        <taxon>Lactobacillaceae</taxon>
        <taxon>Lactobacillus</taxon>
    </lineage>
</organism>
<proteinExistence type="predicted"/>
<dbReference type="Proteomes" id="UP000000664">
    <property type="component" value="Chromosome"/>
</dbReference>
<name>A0A805ZAA0_LACGA</name>
<dbReference type="AlphaFoldDB" id="A0A805ZAA0"/>
<evidence type="ECO:0000313" key="1">
    <source>
        <dbReference type="EMBL" id="ABJ61099.1"/>
    </source>
</evidence>
<dbReference type="EMBL" id="CP000413">
    <property type="protein sequence ID" value="ABJ61099.1"/>
    <property type="molecule type" value="Genomic_DNA"/>
</dbReference>
<evidence type="ECO:0000313" key="2">
    <source>
        <dbReference type="Proteomes" id="UP000000664"/>
    </source>
</evidence>